<dbReference type="GO" id="GO:0034472">
    <property type="term" value="P:snRNA 3'-end processing"/>
    <property type="evidence" value="ECO:0007669"/>
    <property type="project" value="TreeGrafter"/>
</dbReference>
<reference evidence="3" key="1">
    <citation type="submission" date="2024-02" db="UniProtKB">
        <authorList>
            <consortium name="WormBaseParasite"/>
        </authorList>
    </citation>
    <scope>IDENTIFICATION</scope>
</reference>
<proteinExistence type="predicted"/>
<dbReference type="PANTHER" id="PTHR13532:SF3">
    <property type="entry name" value="INTEGRATOR COMPLEX SUBUNIT 14"/>
    <property type="match status" value="1"/>
</dbReference>
<dbReference type="Gene3D" id="3.40.50.410">
    <property type="entry name" value="von Willebrand factor, type A domain"/>
    <property type="match status" value="1"/>
</dbReference>
<feature type="domain" description="Integrator complex subunit 14 C-terminal" evidence="1">
    <location>
        <begin position="365"/>
        <end position="433"/>
    </location>
</feature>
<dbReference type="SUPFAM" id="SSF53300">
    <property type="entry name" value="vWA-like"/>
    <property type="match status" value="1"/>
</dbReference>
<dbReference type="InterPro" id="IPR039841">
    <property type="entry name" value="INTS14"/>
</dbReference>
<evidence type="ECO:0000313" key="3">
    <source>
        <dbReference type="WBParaSite" id="MBELARI_LOCUS16898"/>
    </source>
</evidence>
<dbReference type="Pfam" id="PF20504">
    <property type="entry name" value="IntS14_C"/>
    <property type="match status" value="1"/>
</dbReference>
<protein>
    <recommendedName>
        <fullName evidence="1">Integrator complex subunit 14 C-terminal domain-containing protein</fullName>
    </recommendedName>
</protein>
<dbReference type="Proteomes" id="UP000887575">
    <property type="component" value="Unassembled WGS sequence"/>
</dbReference>
<dbReference type="InterPro" id="IPR036465">
    <property type="entry name" value="vWFA_dom_sf"/>
</dbReference>
<dbReference type="WBParaSite" id="MBELARI_LOCUS16898">
    <property type="protein sequence ID" value="MBELARI_LOCUS16898"/>
    <property type="gene ID" value="MBELARI_LOCUS16898"/>
</dbReference>
<dbReference type="GO" id="GO:0032039">
    <property type="term" value="C:integrator complex"/>
    <property type="evidence" value="ECO:0007669"/>
    <property type="project" value="InterPro"/>
</dbReference>
<name>A0AAF3ERZ8_9BILA</name>
<dbReference type="AlphaFoldDB" id="A0AAF3ERZ8"/>
<keyword evidence="2" id="KW-1185">Reference proteome</keyword>
<accession>A0AAF3ERZ8</accession>
<evidence type="ECO:0000259" key="1">
    <source>
        <dbReference type="Pfam" id="PF20504"/>
    </source>
</evidence>
<dbReference type="PANTHER" id="PTHR13532">
    <property type="match status" value="1"/>
</dbReference>
<dbReference type="InterPro" id="IPR046471">
    <property type="entry name" value="IntS14_C"/>
</dbReference>
<evidence type="ECO:0000313" key="2">
    <source>
        <dbReference type="Proteomes" id="UP000887575"/>
    </source>
</evidence>
<organism evidence="2 3">
    <name type="scientific">Mesorhabditis belari</name>
    <dbReference type="NCBI Taxonomy" id="2138241"/>
    <lineage>
        <taxon>Eukaryota</taxon>
        <taxon>Metazoa</taxon>
        <taxon>Ecdysozoa</taxon>
        <taxon>Nematoda</taxon>
        <taxon>Chromadorea</taxon>
        <taxon>Rhabditida</taxon>
        <taxon>Rhabditina</taxon>
        <taxon>Rhabditomorpha</taxon>
        <taxon>Rhabditoidea</taxon>
        <taxon>Rhabditidae</taxon>
        <taxon>Mesorhabditinae</taxon>
        <taxon>Mesorhabditis</taxon>
    </lineage>
</organism>
<sequence>MSFIFVVDTSLTMALTLDGQPSSSVSQSRYGAACRIISGLISRAKKITPEPKIALYRMGAKIELLSRNLEDETVAQKFLATGVRLLGESHTGELLDRISEDLSPTQDDHIIVFTDATSYDGDINFFAPCECRFVIVNTTKKGVDPVQVEELEEISAESCGYEVSEDYEDYYHLFYMTNDTTEESIVDAVAEEMFVVPVYQLRIGYLNTTITTSPPIWEDRPFEIETIGFCKHTSLLNMPVDSNHYVMLDNGKGEDVEMEDEESSQSGDFPPQKLAILWMMAEAMKQESKVALIRFGSGRFGVLSPFNESHSGLLLSLLPPQHLLPPYVPDLEKLTTVPCFNDQCDDLVIKEEAGEPASYAANLHSWIGSNGIQNDLNKILRYFRKLPDKSENFYMELNKVRQYAAVIGCQQILSEIARILKEESIQLNEHVRKHANHVAPFLEMEITEFGVHVPDIPALQ</sequence>